<dbReference type="EMBL" id="JACXVP010000012">
    <property type="protein sequence ID" value="KAG5569831.1"/>
    <property type="molecule type" value="Genomic_DNA"/>
</dbReference>
<organism evidence="1 2">
    <name type="scientific">Solanum commersonii</name>
    <name type="common">Commerson's wild potato</name>
    <name type="synonym">Commerson's nightshade</name>
    <dbReference type="NCBI Taxonomy" id="4109"/>
    <lineage>
        <taxon>Eukaryota</taxon>
        <taxon>Viridiplantae</taxon>
        <taxon>Streptophyta</taxon>
        <taxon>Embryophyta</taxon>
        <taxon>Tracheophyta</taxon>
        <taxon>Spermatophyta</taxon>
        <taxon>Magnoliopsida</taxon>
        <taxon>eudicotyledons</taxon>
        <taxon>Gunneridae</taxon>
        <taxon>Pentapetalae</taxon>
        <taxon>asterids</taxon>
        <taxon>lamiids</taxon>
        <taxon>Solanales</taxon>
        <taxon>Solanaceae</taxon>
        <taxon>Solanoideae</taxon>
        <taxon>Solaneae</taxon>
        <taxon>Solanum</taxon>
    </lineage>
</organism>
<accession>A0A9J5W370</accession>
<proteinExistence type="predicted"/>
<dbReference type="AlphaFoldDB" id="A0A9J5W370"/>
<evidence type="ECO:0000313" key="2">
    <source>
        <dbReference type="Proteomes" id="UP000824120"/>
    </source>
</evidence>
<dbReference type="OrthoDB" id="1317659at2759"/>
<sequence length="219" mass="25380">MGDFGRLHLLMPSHQKSFGNTLQYRTVEPVLDRFREISDPKMFCHKLTDCWTDCRRSNTVNWIMKLIWMRITCYLKISTSLSKYCTLYSIIFHMKSLLIADFYTSESHTWAHWMILLTILHYVAFLFKLNEEVKKLQSIQKAKSGIDIVSEIRVKTHYARPIGADQRIGQYLSSIFNYYSFLLMMRFSFESTLGLSYGLALSEALIAPAMPSTTARAGG</sequence>
<comment type="caution">
    <text evidence="1">The sequence shown here is derived from an EMBL/GenBank/DDBJ whole genome shotgun (WGS) entry which is preliminary data.</text>
</comment>
<dbReference type="Proteomes" id="UP000824120">
    <property type="component" value="Chromosome 12"/>
</dbReference>
<keyword evidence="2" id="KW-1185">Reference proteome</keyword>
<evidence type="ECO:0000313" key="1">
    <source>
        <dbReference type="EMBL" id="KAG5569831.1"/>
    </source>
</evidence>
<feature type="non-terminal residue" evidence="1">
    <location>
        <position position="1"/>
    </location>
</feature>
<reference evidence="1 2" key="1">
    <citation type="submission" date="2020-09" db="EMBL/GenBank/DDBJ databases">
        <title>De no assembly of potato wild relative species, Solanum commersonii.</title>
        <authorList>
            <person name="Cho K."/>
        </authorList>
    </citation>
    <scope>NUCLEOTIDE SEQUENCE [LARGE SCALE GENOMIC DNA]</scope>
    <source>
        <strain evidence="1">LZ3.2</strain>
        <tissue evidence="1">Leaf</tissue>
    </source>
</reference>
<gene>
    <name evidence="1" type="ORF">H5410_059597</name>
</gene>
<name>A0A9J5W370_SOLCO</name>
<protein>
    <submittedName>
        <fullName evidence="1">Uncharacterized protein</fullName>
    </submittedName>
</protein>